<name>A0A0F9VEV9_9ZZZZ</name>
<protein>
    <submittedName>
        <fullName evidence="1">Uncharacterized protein</fullName>
    </submittedName>
</protein>
<dbReference type="AlphaFoldDB" id="A0A0F9VEV9"/>
<evidence type="ECO:0000313" key="1">
    <source>
        <dbReference type="EMBL" id="KKN72121.1"/>
    </source>
</evidence>
<accession>A0A0F9VEV9</accession>
<sequence>MANEQEVLDLPLTRGQLGTLHDMLETMWEDYVVDVDDDREFFPKGKEGDEEYEANQKLLQSWADALPGINRKIESVLGEDGPAPLA</sequence>
<reference evidence="1" key="1">
    <citation type="journal article" date="2015" name="Nature">
        <title>Complex archaea that bridge the gap between prokaryotes and eukaryotes.</title>
        <authorList>
            <person name="Spang A."/>
            <person name="Saw J.H."/>
            <person name="Jorgensen S.L."/>
            <person name="Zaremba-Niedzwiedzka K."/>
            <person name="Martijn J."/>
            <person name="Lind A.E."/>
            <person name="van Eijk R."/>
            <person name="Schleper C."/>
            <person name="Guy L."/>
            <person name="Ettema T.J."/>
        </authorList>
    </citation>
    <scope>NUCLEOTIDE SEQUENCE</scope>
</reference>
<dbReference type="EMBL" id="LAZR01000369">
    <property type="protein sequence ID" value="KKN72121.1"/>
    <property type="molecule type" value="Genomic_DNA"/>
</dbReference>
<gene>
    <name evidence="1" type="ORF">LCGC14_0414070</name>
</gene>
<proteinExistence type="predicted"/>
<comment type="caution">
    <text evidence="1">The sequence shown here is derived from an EMBL/GenBank/DDBJ whole genome shotgun (WGS) entry which is preliminary data.</text>
</comment>
<organism evidence="1">
    <name type="scientific">marine sediment metagenome</name>
    <dbReference type="NCBI Taxonomy" id="412755"/>
    <lineage>
        <taxon>unclassified sequences</taxon>
        <taxon>metagenomes</taxon>
        <taxon>ecological metagenomes</taxon>
    </lineage>
</organism>